<feature type="compositionally biased region" description="Basic and acidic residues" evidence="1">
    <location>
        <begin position="86"/>
        <end position="108"/>
    </location>
</feature>
<dbReference type="PANTHER" id="PTHR13696:SF99">
    <property type="entry name" value="COBYRINIC ACID AC-DIAMIDE SYNTHASE"/>
    <property type="match status" value="1"/>
</dbReference>
<organism evidence="2 3">
    <name type="scientific">Bryocella elongata</name>
    <dbReference type="NCBI Taxonomy" id="863522"/>
    <lineage>
        <taxon>Bacteria</taxon>
        <taxon>Pseudomonadati</taxon>
        <taxon>Acidobacteriota</taxon>
        <taxon>Terriglobia</taxon>
        <taxon>Terriglobales</taxon>
        <taxon>Acidobacteriaceae</taxon>
        <taxon>Bryocella</taxon>
    </lineage>
</organism>
<protein>
    <submittedName>
        <fullName evidence="2">Cellulose synthase operon protein YhjQ</fullName>
    </submittedName>
</protein>
<dbReference type="InterPro" id="IPR050678">
    <property type="entry name" value="DNA_Partitioning_ATPase"/>
</dbReference>
<dbReference type="EMBL" id="FNVA01000001">
    <property type="protein sequence ID" value="SEF50014.1"/>
    <property type="molecule type" value="Genomic_DNA"/>
</dbReference>
<evidence type="ECO:0000313" key="2">
    <source>
        <dbReference type="EMBL" id="SEF50014.1"/>
    </source>
</evidence>
<reference evidence="2 3" key="1">
    <citation type="submission" date="2016-10" db="EMBL/GenBank/DDBJ databases">
        <authorList>
            <person name="de Groot N.N."/>
        </authorList>
    </citation>
    <scope>NUCLEOTIDE SEQUENCE [LARGE SCALE GENOMIC DNA]</scope>
    <source>
        <strain evidence="2 3">DSM 22489</strain>
    </source>
</reference>
<accession>A0A1H5SHW7</accession>
<feature type="region of interest" description="Disordered" evidence="1">
    <location>
        <begin position="320"/>
        <end position="341"/>
    </location>
</feature>
<dbReference type="SUPFAM" id="SSF52540">
    <property type="entry name" value="P-loop containing nucleoside triphosphate hydrolases"/>
    <property type="match status" value="1"/>
</dbReference>
<dbReference type="Proteomes" id="UP000236728">
    <property type="component" value="Unassembled WGS sequence"/>
</dbReference>
<name>A0A1H5SHW7_9BACT</name>
<feature type="region of interest" description="Disordered" evidence="1">
    <location>
        <begin position="86"/>
        <end position="116"/>
    </location>
</feature>
<gene>
    <name evidence="2" type="ORF">SAMN05421819_0203</name>
</gene>
<evidence type="ECO:0000313" key="3">
    <source>
        <dbReference type="Proteomes" id="UP000236728"/>
    </source>
</evidence>
<dbReference type="AlphaFoldDB" id="A0A1H5SHW7"/>
<dbReference type="InterPro" id="IPR027417">
    <property type="entry name" value="P-loop_NTPase"/>
</dbReference>
<dbReference type="PANTHER" id="PTHR13696">
    <property type="entry name" value="P-LOOP CONTAINING NUCLEOSIDE TRIPHOSPHATE HYDROLASE"/>
    <property type="match status" value="1"/>
</dbReference>
<feature type="region of interest" description="Disordered" evidence="1">
    <location>
        <begin position="189"/>
        <end position="210"/>
    </location>
</feature>
<proteinExistence type="predicted"/>
<keyword evidence="3" id="KW-1185">Reference proteome</keyword>
<feature type="region of interest" description="Disordered" evidence="1">
    <location>
        <begin position="361"/>
        <end position="400"/>
    </location>
</feature>
<dbReference type="Pfam" id="PF06564">
    <property type="entry name" value="CBP_BcsQ"/>
    <property type="match status" value="1"/>
</dbReference>
<sequence>MLSAIDGFITVFEGAAMERSKPESNDQHDVVETPDDVAVLYSWANLQGAKYRDFSASRREYRAQLRHRQAQAQRDTELEAKVAAERAATESERAAREAEEAARFHQTEAQKAVAYQSARQAELEEAARQRAQRHADELNRQAAAERLEAARRAEAVAAAEAAARREAREMAEARASAARQSAHYYENEARLRSLTGPQPTSGVGGDITDPYVDTTLQQVSGRIYPVPPAGDDMLPSRYPQTRDARLIVPQPDPAHPVPERDREFFTTAPLAQSAELAALGAAAVEKAADQPKGPARYYYEGDTVERPAVTDPYLQMRERARAEEAERGRRPRGFAPDVASGIMPAYKPEPAIPEWISQSDAQRDAALKRAAPPAPAAPATPTPVAASPAPGSPVEDTLQHSRERVAARWYALKGVFDQSGVEAPSEAPNAVRRVPMLTVFSMAGGVGKTSLVATLGRTLSSMGERVLLTDTTSHGLLPFYFGASELRPGVVRTFSPPAGASDAAIALVSYDVSQRDASAESQEWLVKELTRTGGGMQRILLDVPLSAAWVARRMAKLNSITLVPVAPDMNSVISLGPLEKFFAGVLDEEGKPAQPFYVLNEFDASVPLHLDVREVMRRQLGDRLLPFVIRRAPAVSEALAEGMTVMDYAPDQPVAGDYMNLASWLRTQSMPAIAGRKNARWSEQ</sequence>
<feature type="compositionally biased region" description="Pro residues" evidence="1">
    <location>
        <begin position="372"/>
        <end position="381"/>
    </location>
</feature>
<dbReference type="Gene3D" id="3.40.50.300">
    <property type="entry name" value="P-loop containing nucleotide triphosphate hydrolases"/>
    <property type="match status" value="1"/>
</dbReference>
<feature type="compositionally biased region" description="Low complexity" evidence="1">
    <location>
        <begin position="382"/>
        <end position="394"/>
    </location>
</feature>
<evidence type="ECO:0000256" key="1">
    <source>
        <dbReference type="SAM" id="MobiDB-lite"/>
    </source>
</evidence>
<dbReference type="InterPro" id="IPR017746">
    <property type="entry name" value="Cellulose_synthase_operon_BcsQ"/>
</dbReference>